<feature type="domain" description="Type II secretion system protein GspF" evidence="9">
    <location>
        <begin position="272"/>
        <end position="391"/>
    </location>
</feature>
<reference evidence="10 11" key="1">
    <citation type="submission" date="2021-03" db="EMBL/GenBank/DDBJ databases">
        <title>Tenobrionicola molitorae gen. nov., sp. nov. and Tenobrionicola larvae sp. nov., isolated from larvae of the mealworm Tenobrio molitor L., a proposal to transfer Erwinia teleogrylli Liu et al. 2016 to a new genus Entomohabitans as Entomohabitans teleogrylli comb. nov.</title>
        <authorList>
            <person name="Lee S.D."/>
            <person name="Yang H.L."/>
            <person name="Kim I.S."/>
        </authorList>
    </citation>
    <scope>NUCLEOTIDE SEQUENCE [LARGE SCALE GENOMIC DNA]</scope>
    <source>
        <strain evidence="10 11">YMB-R21</strain>
    </source>
</reference>
<feature type="domain" description="Type II secretion system protein GspF" evidence="9">
    <location>
        <begin position="66"/>
        <end position="189"/>
    </location>
</feature>
<keyword evidence="6 8" id="KW-1133">Transmembrane helix</keyword>
<feature type="transmembrane region" description="Helical" evidence="8">
    <location>
        <begin position="165"/>
        <end position="188"/>
    </location>
</feature>
<dbReference type="RefSeq" id="WP_249938762.1">
    <property type="nucleotide sequence ID" value="NZ_JAGFEW010000002.1"/>
</dbReference>
<evidence type="ECO:0000256" key="3">
    <source>
        <dbReference type="ARBA" id="ARBA00022475"/>
    </source>
</evidence>
<sequence>MKNNNPRLWRWRALEPGGALSQGYALAINRADALAGLLARQLAPIALRQAFFSPRRSWRLRNKIDFLRQLAALLHAGVALDNGCRLLARQHPVPAWQALLEQTADRLAQGQTLSSILGQWPAIFPPLFIALLHTGEMTGKLDTCCQQLATQQEQHYRLKKKVHKALRYPFFTLLIALLVSGGMLGFVLPEFASIYQSFNAPLPGLTQNLITLSEWLRHNVLWCFTLFIIPVAGWITVRRKPRWQNAQQRLLLKIPLLSDMLRGQRLCQIHTTLALTQQAGIALLQGIEAAEMALTHPWWQQKLRAMRERIRNGDTFSHALSQAEIFTPLCIQLARTGEESGSLDIMLSKLADWHTGRTQERADGLAAALEPVMMLVMGGVTGTLVVAMYLPIFQLGEAMSMG</sequence>
<organism evidence="10 11">
    <name type="scientific">Tenebrionicola larvae</name>
    <dbReference type="NCBI Taxonomy" id="2815733"/>
    <lineage>
        <taxon>Bacteria</taxon>
        <taxon>Pseudomonadati</taxon>
        <taxon>Pseudomonadota</taxon>
        <taxon>Gammaproteobacteria</taxon>
        <taxon>Enterobacterales</taxon>
        <taxon>Enterobacteriaceae</taxon>
        <taxon>Tenebrionibacter/Tenebrionicola group</taxon>
        <taxon>Tenebrionicola</taxon>
    </lineage>
</organism>
<evidence type="ECO:0000256" key="4">
    <source>
        <dbReference type="ARBA" id="ARBA00022519"/>
    </source>
</evidence>
<feature type="transmembrane region" description="Helical" evidence="8">
    <location>
        <begin position="219"/>
        <end position="237"/>
    </location>
</feature>
<dbReference type="InterPro" id="IPR003004">
    <property type="entry name" value="GspF/PilC"/>
</dbReference>
<evidence type="ECO:0000313" key="11">
    <source>
        <dbReference type="Proteomes" id="UP000746420"/>
    </source>
</evidence>
<dbReference type="PANTHER" id="PTHR30012">
    <property type="entry name" value="GENERAL SECRETION PATHWAY PROTEIN"/>
    <property type="match status" value="1"/>
</dbReference>
<evidence type="ECO:0000256" key="8">
    <source>
        <dbReference type="SAM" id="Phobius"/>
    </source>
</evidence>
<gene>
    <name evidence="10" type="primary">hofC</name>
    <name evidence="10" type="ORF">JZ788_01140</name>
</gene>
<name>A0A949Q1T4_9ENTR</name>
<dbReference type="NCBIfam" id="NF007861">
    <property type="entry name" value="PRK10573.1"/>
    <property type="match status" value="1"/>
</dbReference>
<keyword evidence="11" id="KW-1185">Reference proteome</keyword>
<comment type="subcellular location">
    <subcellularLocation>
        <location evidence="1">Cell inner membrane</location>
        <topology evidence="1">Multi-pass membrane protein</topology>
    </subcellularLocation>
</comment>
<dbReference type="Pfam" id="PF00482">
    <property type="entry name" value="T2SSF"/>
    <property type="match status" value="2"/>
</dbReference>
<evidence type="ECO:0000313" key="10">
    <source>
        <dbReference type="EMBL" id="MBV5094376.1"/>
    </source>
</evidence>
<comment type="caution">
    <text evidence="10">The sequence shown here is derived from an EMBL/GenBank/DDBJ whole genome shotgun (WGS) entry which is preliminary data.</text>
</comment>
<dbReference type="GO" id="GO:0005886">
    <property type="term" value="C:plasma membrane"/>
    <property type="evidence" value="ECO:0007669"/>
    <property type="project" value="UniProtKB-SubCell"/>
</dbReference>
<accession>A0A949Q1T4</accession>
<dbReference type="AlphaFoldDB" id="A0A949Q1T4"/>
<keyword evidence="7 8" id="KW-0472">Membrane</keyword>
<evidence type="ECO:0000259" key="9">
    <source>
        <dbReference type="Pfam" id="PF00482"/>
    </source>
</evidence>
<dbReference type="InterPro" id="IPR018076">
    <property type="entry name" value="T2SS_GspF_dom"/>
</dbReference>
<evidence type="ECO:0000256" key="2">
    <source>
        <dbReference type="ARBA" id="ARBA00005745"/>
    </source>
</evidence>
<dbReference type="Gene3D" id="1.20.81.30">
    <property type="entry name" value="Type II secretion system (T2SS), domain F"/>
    <property type="match status" value="2"/>
</dbReference>
<dbReference type="GO" id="GO:0015628">
    <property type="term" value="P:protein secretion by the type II secretion system"/>
    <property type="evidence" value="ECO:0007669"/>
    <property type="project" value="TreeGrafter"/>
</dbReference>
<keyword evidence="4" id="KW-0997">Cell inner membrane</keyword>
<keyword evidence="5 8" id="KW-0812">Transmembrane</keyword>
<evidence type="ECO:0000256" key="1">
    <source>
        <dbReference type="ARBA" id="ARBA00004429"/>
    </source>
</evidence>
<evidence type="ECO:0000256" key="5">
    <source>
        <dbReference type="ARBA" id="ARBA00022692"/>
    </source>
</evidence>
<dbReference type="PANTHER" id="PTHR30012:SF7">
    <property type="entry name" value="PROTEIN TRANSPORT PROTEIN HOFC HOMOLOG"/>
    <property type="match status" value="1"/>
</dbReference>
<evidence type="ECO:0000256" key="7">
    <source>
        <dbReference type="ARBA" id="ARBA00023136"/>
    </source>
</evidence>
<keyword evidence="3" id="KW-1003">Cell membrane</keyword>
<dbReference type="PRINTS" id="PR00812">
    <property type="entry name" value="BCTERIALGSPF"/>
</dbReference>
<evidence type="ECO:0000256" key="6">
    <source>
        <dbReference type="ARBA" id="ARBA00022989"/>
    </source>
</evidence>
<dbReference type="FunFam" id="1.20.81.30:FF:000001">
    <property type="entry name" value="Type II secretion system protein F"/>
    <property type="match status" value="2"/>
</dbReference>
<dbReference type="Proteomes" id="UP000746420">
    <property type="component" value="Unassembled WGS sequence"/>
</dbReference>
<comment type="similarity">
    <text evidence="2">Belongs to the GSP F family.</text>
</comment>
<dbReference type="EMBL" id="JAGFEW010000002">
    <property type="protein sequence ID" value="MBV5094376.1"/>
    <property type="molecule type" value="Genomic_DNA"/>
</dbReference>
<dbReference type="InterPro" id="IPR042094">
    <property type="entry name" value="T2SS_GspF_sf"/>
</dbReference>
<protein>
    <submittedName>
        <fullName evidence="10">Protein transport protein HofC</fullName>
    </submittedName>
</protein>
<proteinExistence type="inferred from homology"/>
<feature type="transmembrane region" description="Helical" evidence="8">
    <location>
        <begin position="372"/>
        <end position="392"/>
    </location>
</feature>